<keyword evidence="4" id="KW-0539">Nucleus</keyword>
<dbReference type="Gene3D" id="2.130.10.10">
    <property type="entry name" value="YVTN repeat-like/Quinoprotein amine dehydrogenase"/>
    <property type="match status" value="1"/>
</dbReference>
<proteinExistence type="predicted"/>
<evidence type="ECO:0000256" key="1">
    <source>
        <dbReference type="ARBA" id="ARBA00004123"/>
    </source>
</evidence>
<dbReference type="InterPro" id="IPR039241">
    <property type="entry name" value="Rrp9-like"/>
</dbReference>
<evidence type="ECO:0000256" key="3">
    <source>
        <dbReference type="ARBA" id="ARBA00022737"/>
    </source>
</evidence>
<keyword evidence="2" id="KW-0853">WD repeat</keyword>
<gene>
    <name evidence="5" type="ORF">V8G54_033589</name>
</gene>
<name>A0AAQ3MNJ9_VIGMU</name>
<dbReference type="PANTHER" id="PTHR19865">
    <property type="entry name" value="U3 SMALL NUCLEOLAR RNA INTERACTING PROTEIN 2"/>
    <property type="match status" value="1"/>
</dbReference>
<keyword evidence="6" id="KW-1185">Reference proteome</keyword>
<reference evidence="5 6" key="1">
    <citation type="journal article" date="2023" name="Life. Sci Alliance">
        <title>Evolutionary insights into 3D genome organization and epigenetic landscape of Vigna mungo.</title>
        <authorList>
            <person name="Junaid A."/>
            <person name="Singh B."/>
            <person name="Bhatia S."/>
        </authorList>
    </citation>
    <scope>NUCLEOTIDE SEQUENCE [LARGE SCALE GENOMIC DNA]</scope>
    <source>
        <strain evidence="5">Urdbean</strain>
    </source>
</reference>
<dbReference type="EMBL" id="CP144691">
    <property type="protein sequence ID" value="WVY94501.1"/>
    <property type="molecule type" value="Genomic_DNA"/>
</dbReference>
<accession>A0AAQ3MNJ9</accession>
<evidence type="ECO:0000256" key="2">
    <source>
        <dbReference type="ARBA" id="ARBA00022574"/>
    </source>
</evidence>
<dbReference type="GO" id="GO:0034511">
    <property type="term" value="F:U3 snoRNA binding"/>
    <property type="evidence" value="ECO:0007669"/>
    <property type="project" value="InterPro"/>
</dbReference>
<dbReference type="GO" id="GO:0032040">
    <property type="term" value="C:small-subunit processome"/>
    <property type="evidence" value="ECO:0007669"/>
    <property type="project" value="TreeGrafter"/>
</dbReference>
<dbReference type="AlphaFoldDB" id="A0AAQ3MNJ9"/>
<evidence type="ECO:0000313" key="6">
    <source>
        <dbReference type="Proteomes" id="UP001374535"/>
    </source>
</evidence>
<dbReference type="InterPro" id="IPR015943">
    <property type="entry name" value="WD40/YVTN_repeat-like_dom_sf"/>
</dbReference>
<evidence type="ECO:0000313" key="5">
    <source>
        <dbReference type="EMBL" id="WVY94501.1"/>
    </source>
</evidence>
<sequence length="102" mass="11388">MYVHEESRLVFRAPASSLECCCFVNNDELLSGSDDGSIELWTVMRKKPIYILRNAHALLVDSMKSDQKDSERLPNGNIGKQLCVYKFPCNPNVSILAVPSAV</sequence>
<evidence type="ECO:0000256" key="4">
    <source>
        <dbReference type="ARBA" id="ARBA00023242"/>
    </source>
</evidence>
<organism evidence="5 6">
    <name type="scientific">Vigna mungo</name>
    <name type="common">Black gram</name>
    <name type="synonym">Phaseolus mungo</name>
    <dbReference type="NCBI Taxonomy" id="3915"/>
    <lineage>
        <taxon>Eukaryota</taxon>
        <taxon>Viridiplantae</taxon>
        <taxon>Streptophyta</taxon>
        <taxon>Embryophyta</taxon>
        <taxon>Tracheophyta</taxon>
        <taxon>Spermatophyta</taxon>
        <taxon>Magnoliopsida</taxon>
        <taxon>eudicotyledons</taxon>
        <taxon>Gunneridae</taxon>
        <taxon>Pentapetalae</taxon>
        <taxon>rosids</taxon>
        <taxon>fabids</taxon>
        <taxon>Fabales</taxon>
        <taxon>Fabaceae</taxon>
        <taxon>Papilionoideae</taxon>
        <taxon>50 kb inversion clade</taxon>
        <taxon>NPAAA clade</taxon>
        <taxon>indigoferoid/millettioid clade</taxon>
        <taxon>Phaseoleae</taxon>
        <taxon>Vigna</taxon>
    </lineage>
</organism>
<comment type="subcellular location">
    <subcellularLocation>
        <location evidence="1">Nucleus</location>
    </subcellularLocation>
</comment>
<protein>
    <submittedName>
        <fullName evidence="5">Uncharacterized protein</fullName>
    </submittedName>
</protein>
<dbReference type="SUPFAM" id="SSF50978">
    <property type="entry name" value="WD40 repeat-like"/>
    <property type="match status" value="1"/>
</dbReference>
<keyword evidence="3" id="KW-0677">Repeat</keyword>
<dbReference type="InterPro" id="IPR036322">
    <property type="entry name" value="WD40_repeat_dom_sf"/>
</dbReference>
<dbReference type="Proteomes" id="UP001374535">
    <property type="component" value="Chromosome 10"/>
</dbReference>
<dbReference type="PANTHER" id="PTHR19865:SF0">
    <property type="entry name" value="U3 SMALL NUCLEOLAR RNA-INTERACTING PROTEIN 2"/>
    <property type="match status" value="1"/>
</dbReference>